<evidence type="ECO:0000313" key="2">
    <source>
        <dbReference type="EMBL" id="MBD0725675.1"/>
    </source>
</evidence>
<reference evidence="2 3" key="1">
    <citation type="journal article" date="2020" name="Microbiol. Res.">
        <title>Flavobacterium pokkalii sp. nov., a novel plant growth promoting native rhizobacteria isolated from pokkali rice grown in coastal saline affected agricultural regions of southern India, Kerala.</title>
        <authorList>
            <person name="Menon R.R."/>
            <person name="Kumari S."/>
            <person name="Viver T."/>
            <person name="Rameshkumar N."/>
        </authorList>
    </citation>
    <scope>NUCLEOTIDE SEQUENCE [LARGE SCALE GENOMIC DNA]</scope>
    <source>
        <strain evidence="2 3">L1I52</strain>
    </source>
</reference>
<dbReference type="Pfam" id="PF14559">
    <property type="entry name" value="TPR_19"/>
    <property type="match status" value="1"/>
</dbReference>
<name>A0ABR7UUP6_9FLAO</name>
<dbReference type="Gene3D" id="1.25.40.10">
    <property type="entry name" value="Tetratricopeptide repeat domain"/>
    <property type="match status" value="1"/>
</dbReference>
<gene>
    <name evidence="2" type="ORF">B6A10_10835</name>
</gene>
<dbReference type="EMBL" id="NASZ01000016">
    <property type="protein sequence ID" value="MBD0725675.1"/>
    <property type="molecule type" value="Genomic_DNA"/>
</dbReference>
<comment type="caution">
    <text evidence="2">The sequence shown here is derived from an EMBL/GenBank/DDBJ whole genome shotgun (WGS) entry which is preliminary data.</text>
</comment>
<evidence type="ECO:0008006" key="4">
    <source>
        <dbReference type="Google" id="ProtNLM"/>
    </source>
</evidence>
<dbReference type="InterPro" id="IPR011990">
    <property type="entry name" value="TPR-like_helical_dom_sf"/>
</dbReference>
<keyword evidence="1" id="KW-1133">Transmembrane helix</keyword>
<accession>A0ABR7UUP6</accession>
<sequence length="240" mass="28237">MKEEIYLLFDQYLQGELSEKDRLDFEKQLSENAELKSEFETFKEVQLQLETKFDFAVDRETFETNLKNISRDYFKPKKAKLISMKPYVYMAAATVILLLGLFLFHPSEPKFEDYNQFENAYLTERGEGLELVKEAENAFNAKDYKRAIPLFEAVLKEKQSAEIQYFYGISLLENNRIKQAEAEFNQIKSGNSVYKNKAIYALALAKLKQKDYKSCKEILLEIPSDYEHYDKVQELLDKLD</sequence>
<keyword evidence="3" id="KW-1185">Reference proteome</keyword>
<keyword evidence="1" id="KW-0472">Membrane</keyword>
<evidence type="ECO:0000256" key="1">
    <source>
        <dbReference type="SAM" id="Phobius"/>
    </source>
</evidence>
<organism evidence="2 3">
    <name type="scientific">Flavobacterium pokkalii</name>
    <dbReference type="NCBI Taxonomy" id="1940408"/>
    <lineage>
        <taxon>Bacteria</taxon>
        <taxon>Pseudomonadati</taxon>
        <taxon>Bacteroidota</taxon>
        <taxon>Flavobacteriia</taxon>
        <taxon>Flavobacteriales</taxon>
        <taxon>Flavobacteriaceae</taxon>
        <taxon>Flavobacterium</taxon>
    </lineage>
</organism>
<proteinExistence type="predicted"/>
<keyword evidence="1" id="KW-0812">Transmembrane</keyword>
<evidence type="ECO:0000313" key="3">
    <source>
        <dbReference type="Proteomes" id="UP000661715"/>
    </source>
</evidence>
<protein>
    <recommendedName>
        <fullName evidence="4">Tetratricopeptide repeat protein</fullName>
    </recommendedName>
</protein>
<dbReference type="SUPFAM" id="SSF48452">
    <property type="entry name" value="TPR-like"/>
    <property type="match status" value="1"/>
</dbReference>
<dbReference type="Proteomes" id="UP000661715">
    <property type="component" value="Unassembled WGS sequence"/>
</dbReference>
<dbReference type="RefSeq" id="WP_188220892.1">
    <property type="nucleotide sequence ID" value="NZ_NASZ01000016.1"/>
</dbReference>
<feature type="transmembrane region" description="Helical" evidence="1">
    <location>
        <begin position="87"/>
        <end position="105"/>
    </location>
</feature>